<sequence length="148" mass="16452">MLGTLLGSALTYIFQRRTVGHVSALAAAERHRQEGLEAYVAFTGAAVRYRTAALDRWHRYREDPDGEEHRLAHADFHRLRTALIDAQLRMDLVTGDVELRKLADVVVDATGQIHDAATDDDRAARTEAASAALDEFVTRAATRLREQG</sequence>
<accession>A0A4V2M6S5</accession>
<evidence type="ECO:0000313" key="1">
    <source>
        <dbReference type="EMBL" id="TCC44822.1"/>
    </source>
</evidence>
<comment type="caution">
    <text evidence="1">The sequence shown here is derived from an EMBL/GenBank/DDBJ whole genome shotgun (WGS) entry which is preliminary data.</text>
</comment>
<protein>
    <submittedName>
        <fullName evidence="1">Uncharacterized protein</fullName>
    </submittedName>
</protein>
<dbReference type="EMBL" id="SJKB01000041">
    <property type="protein sequence ID" value="TCC44822.1"/>
    <property type="molecule type" value="Genomic_DNA"/>
</dbReference>
<dbReference type="OrthoDB" id="4557493at2"/>
<keyword evidence="2" id="KW-1185">Reference proteome</keyword>
<reference evidence="1 2" key="1">
    <citation type="submission" date="2019-02" db="EMBL/GenBank/DDBJ databases">
        <title>Kribbella capetownensis sp. nov. and Kribbella speibonae sp. nov., isolated from soil.</title>
        <authorList>
            <person name="Curtis S.M."/>
            <person name="Norton I."/>
            <person name="Everest G.J."/>
            <person name="Meyers P.R."/>
        </authorList>
    </citation>
    <scope>NUCLEOTIDE SEQUENCE [LARGE SCALE GENOMIC DNA]</scope>
    <source>
        <strain evidence="1 2">NRRL B-24813</strain>
    </source>
</reference>
<dbReference type="RefSeq" id="WP_131367452.1">
    <property type="nucleotide sequence ID" value="NZ_SJKB01000041.1"/>
</dbReference>
<name>A0A4V2M6S5_9ACTN</name>
<gene>
    <name evidence="1" type="ORF">E0H73_45205</name>
</gene>
<organism evidence="1 2">
    <name type="scientific">Kribbella pittospori</name>
    <dbReference type="NCBI Taxonomy" id="722689"/>
    <lineage>
        <taxon>Bacteria</taxon>
        <taxon>Bacillati</taxon>
        <taxon>Actinomycetota</taxon>
        <taxon>Actinomycetes</taxon>
        <taxon>Propionibacteriales</taxon>
        <taxon>Kribbellaceae</taxon>
        <taxon>Kribbella</taxon>
    </lineage>
</organism>
<proteinExistence type="predicted"/>
<dbReference type="Proteomes" id="UP000291144">
    <property type="component" value="Unassembled WGS sequence"/>
</dbReference>
<dbReference type="AlphaFoldDB" id="A0A4V2M6S5"/>
<evidence type="ECO:0000313" key="2">
    <source>
        <dbReference type="Proteomes" id="UP000291144"/>
    </source>
</evidence>